<feature type="region of interest" description="Disordered" evidence="1">
    <location>
        <begin position="145"/>
        <end position="165"/>
    </location>
</feature>
<dbReference type="AlphaFoldDB" id="A0AAV0EGB3"/>
<sequence>MSSRYSAASGFRLLNSLQHHVKEFKIVYNDSVPKSIAEIHLHPSTKVIVASLLKREWQNSALWDFLSKIGVLTGHTSTGVSMSGIIYSVYRFGLDDTLKGLIEKLVPAKIADNQKQMEKMIQMLEQINYSVTRLLDAANISGDSRCGSGSDDGGSGGSGGDGGSRGDGGLRLFTVVEQSTNTFEDCWVCFEKQRKLINKN</sequence>
<evidence type="ECO:0000313" key="2">
    <source>
        <dbReference type="EMBL" id="CAH9121149.1"/>
    </source>
</evidence>
<feature type="compositionally biased region" description="Gly residues" evidence="1">
    <location>
        <begin position="150"/>
        <end position="165"/>
    </location>
</feature>
<protein>
    <submittedName>
        <fullName evidence="2">Uncharacterized protein</fullName>
    </submittedName>
</protein>
<proteinExistence type="predicted"/>
<accession>A0AAV0EGB3</accession>
<dbReference type="Proteomes" id="UP001152523">
    <property type="component" value="Unassembled WGS sequence"/>
</dbReference>
<name>A0AAV0EGB3_9ASTE</name>
<evidence type="ECO:0000313" key="3">
    <source>
        <dbReference type="Proteomes" id="UP001152523"/>
    </source>
</evidence>
<gene>
    <name evidence="2" type="ORF">CEPIT_LOCUS23475</name>
</gene>
<reference evidence="2" key="1">
    <citation type="submission" date="2022-07" db="EMBL/GenBank/DDBJ databases">
        <authorList>
            <person name="Macas J."/>
            <person name="Novak P."/>
            <person name="Neumann P."/>
        </authorList>
    </citation>
    <scope>NUCLEOTIDE SEQUENCE</scope>
</reference>
<dbReference type="EMBL" id="CAMAPF010000919">
    <property type="protein sequence ID" value="CAH9121149.1"/>
    <property type="molecule type" value="Genomic_DNA"/>
</dbReference>
<evidence type="ECO:0000256" key="1">
    <source>
        <dbReference type="SAM" id="MobiDB-lite"/>
    </source>
</evidence>
<keyword evidence="3" id="KW-1185">Reference proteome</keyword>
<organism evidence="2 3">
    <name type="scientific">Cuscuta epithymum</name>
    <dbReference type="NCBI Taxonomy" id="186058"/>
    <lineage>
        <taxon>Eukaryota</taxon>
        <taxon>Viridiplantae</taxon>
        <taxon>Streptophyta</taxon>
        <taxon>Embryophyta</taxon>
        <taxon>Tracheophyta</taxon>
        <taxon>Spermatophyta</taxon>
        <taxon>Magnoliopsida</taxon>
        <taxon>eudicotyledons</taxon>
        <taxon>Gunneridae</taxon>
        <taxon>Pentapetalae</taxon>
        <taxon>asterids</taxon>
        <taxon>lamiids</taxon>
        <taxon>Solanales</taxon>
        <taxon>Convolvulaceae</taxon>
        <taxon>Cuscuteae</taxon>
        <taxon>Cuscuta</taxon>
        <taxon>Cuscuta subgen. Cuscuta</taxon>
    </lineage>
</organism>
<comment type="caution">
    <text evidence="2">The sequence shown here is derived from an EMBL/GenBank/DDBJ whole genome shotgun (WGS) entry which is preliminary data.</text>
</comment>